<dbReference type="GO" id="GO:0005975">
    <property type="term" value="P:carbohydrate metabolic process"/>
    <property type="evidence" value="ECO:0007669"/>
    <property type="project" value="UniProtKB-ARBA"/>
</dbReference>
<feature type="chain" id="PRO_5032591763" evidence="7">
    <location>
        <begin position="35"/>
        <end position="489"/>
    </location>
</feature>
<dbReference type="NCBIfam" id="TIGR04226">
    <property type="entry name" value="RrgB_K2N_iso_D2"/>
    <property type="match status" value="1"/>
</dbReference>
<keyword evidence="1" id="KW-0134">Cell wall</keyword>
<dbReference type="Gene3D" id="2.60.40.10">
    <property type="entry name" value="Immunoglobulins"/>
    <property type="match status" value="2"/>
</dbReference>
<feature type="domain" description="SpaA-like prealbumin fold" evidence="10">
    <location>
        <begin position="342"/>
        <end position="419"/>
    </location>
</feature>
<dbReference type="Pfam" id="PF17802">
    <property type="entry name" value="SpaA"/>
    <property type="match status" value="1"/>
</dbReference>
<dbReference type="InterPro" id="IPR019931">
    <property type="entry name" value="LPXTG_anchor"/>
</dbReference>
<accession>A0A848RML0</accession>
<evidence type="ECO:0000256" key="5">
    <source>
        <dbReference type="SAM" id="MobiDB-lite"/>
    </source>
</evidence>
<dbReference type="InterPro" id="IPR041033">
    <property type="entry name" value="SpaA_PFL_dom_1"/>
</dbReference>
<comment type="caution">
    <text evidence="12">The sequence shown here is derived from an EMBL/GenBank/DDBJ whole genome shotgun (WGS) entry which is preliminary data.</text>
</comment>
<name>A0A848RML0_9ACTO</name>
<sequence length="489" mass="51548">MGHQKIRSLRVLALGLSLALAMIGLFTWAPLGHADPNTDTVVNPNTKGSITVHALEGGTINDNPTGAVDSSTSSATQVNGAEFSLTKHSNLDVSTLKGMQDAAKVTVDNFQKDNNFNTTGVMTGTITSGVYKFADLTPGVYLLEQTKAPKGYQKAIKSVIVLPLTNTAGNGFIYDIHVYPKNAKAGKITKENTTPKGTFLKEGSEMTFKITVPIPAKDDKNPYTEFSVTDTPVSGLELTTNSITKIQLGAEDLTSSTHFNVTKDSNNIKVSFTSDGLSKLNGISSETNLLVYVKGTVKGIADAGAVKNKASYTYKRKDGSTGGGETGDDDSNPDSTLKFGFIKITNVEAGTNTNLTGAKFKIGKCSNDEKSLSKNAKDILSGEFESGTNALGPVGMLETGKLCVEQTQAPTGYALNPEATAKSFDSAALTSVSKSAPMEFKIENTKASDFLSKLPLTGGPGVIAFLVGGALLLIAAVATMVRKRRQDQE</sequence>
<feature type="transmembrane region" description="Helical" evidence="6">
    <location>
        <begin position="462"/>
        <end position="481"/>
    </location>
</feature>
<dbReference type="NCBIfam" id="TIGR01167">
    <property type="entry name" value="LPXTG_anchor"/>
    <property type="match status" value="1"/>
</dbReference>
<evidence type="ECO:0000256" key="1">
    <source>
        <dbReference type="ARBA" id="ARBA00022512"/>
    </source>
</evidence>
<keyword evidence="3 7" id="KW-0732">Signal</keyword>
<dbReference type="InterPro" id="IPR026466">
    <property type="entry name" value="Fim_isopep_form_D2_dom"/>
</dbReference>
<feature type="region of interest" description="Disordered" evidence="5">
    <location>
        <begin position="314"/>
        <end position="333"/>
    </location>
</feature>
<dbReference type="Proteomes" id="UP001209486">
    <property type="component" value="Unassembled WGS sequence"/>
</dbReference>
<dbReference type="Gene3D" id="2.60.40.740">
    <property type="match status" value="1"/>
</dbReference>
<dbReference type="EMBL" id="VSZY01000002">
    <property type="protein sequence ID" value="MCU9968106.1"/>
    <property type="molecule type" value="Genomic_DNA"/>
</dbReference>
<dbReference type="EMBL" id="JABCUV010000001">
    <property type="protein sequence ID" value="NMW92288.1"/>
    <property type="molecule type" value="Genomic_DNA"/>
</dbReference>
<protein>
    <submittedName>
        <fullName evidence="11">Isopeptide-forming domain-containing fimbrial protein</fullName>
    </submittedName>
    <submittedName>
        <fullName evidence="12">SpaH/EbpB family LPXTG-anchored major pilin</fullName>
    </submittedName>
</protein>
<evidence type="ECO:0000256" key="6">
    <source>
        <dbReference type="SAM" id="Phobius"/>
    </source>
</evidence>
<keyword evidence="6" id="KW-1133">Transmembrane helix</keyword>
<feature type="domain" description="Gram-positive pilin subunit D1 N-terminal" evidence="9">
    <location>
        <begin position="63"/>
        <end position="182"/>
    </location>
</feature>
<reference evidence="11 14" key="1">
    <citation type="submission" date="2019-08" db="EMBL/GenBank/DDBJ databases">
        <title>Comparison of rpoB and gyrB Sequences from Mobiluncus Species and Development of a Multiplex PCR Method for Clinical Detection of Mobiluncus curtisii and Mobiluncus mulieris.</title>
        <authorList>
            <person name="Yang L."/>
            <person name="Shen Y."/>
            <person name="Xu G."/>
            <person name="Shu L.-B."/>
            <person name="Hu J."/>
            <person name="Zhang R."/>
            <person name="Wang Y."/>
            <person name="Zhou H.-W."/>
            <person name="Zhang X."/>
        </authorList>
    </citation>
    <scope>NUCLEOTIDE SEQUENCE [LARGE SCALE GENOMIC DNA]</scope>
    <source>
        <strain evidence="11 14">M26</strain>
    </source>
</reference>
<evidence type="ECO:0000313" key="13">
    <source>
        <dbReference type="Proteomes" id="UP000582487"/>
    </source>
</evidence>
<evidence type="ECO:0000313" key="14">
    <source>
        <dbReference type="Proteomes" id="UP001209486"/>
    </source>
</evidence>
<dbReference type="InterPro" id="IPR048052">
    <property type="entry name" value="FM1-like"/>
</dbReference>
<reference evidence="12 13" key="2">
    <citation type="submission" date="2020-04" db="EMBL/GenBank/DDBJ databases">
        <title>Antimicrobial susceptibility and clonality of vaginal-derived multi-drug resistant Mobiluncus isolates in China.</title>
        <authorList>
            <person name="Zhang X."/>
        </authorList>
    </citation>
    <scope>NUCLEOTIDE SEQUENCE [LARGE SCALE GENOMIC DNA]</scope>
    <source>
        <strain evidence="12 13">7</strain>
    </source>
</reference>
<dbReference type="Proteomes" id="UP000582487">
    <property type="component" value="Unassembled WGS sequence"/>
</dbReference>
<keyword evidence="4" id="KW-0572">Peptidoglycan-anchor</keyword>
<evidence type="ECO:0000256" key="7">
    <source>
        <dbReference type="SAM" id="SignalP"/>
    </source>
</evidence>
<keyword evidence="6" id="KW-0472">Membrane</keyword>
<evidence type="ECO:0000256" key="4">
    <source>
        <dbReference type="ARBA" id="ARBA00023088"/>
    </source>
</evidence>
<dbReference type="Pfam" id="PF00746">
    <property type="entry name" value="Gram_pos_anchor"/>
    <property type="match status" value="1"/>
</dbReference>
<evidence type="ECO:0000259" key="9">
    <source>
        <dbReference type="Pfam" id="PF16555"/>
    </source>
</evidence>
<keyword evidence="2" id="KW-0964">Secreted</keyword>
<organism evidence="12 13">
    <name type="scientific">Mobiluncus mulieris</name>
    <dbReference type="NCBI Taxonomy" id="2052"/>
    <lineage>
        <taxon>Bacteria</taxon>
        <taxon>Bacillati</taxon>
        <taxon>Actinomycetota</taxon>
        <taxon>Actinomycetes</taxon>
        <taxon>Actinomycetales</taxon>
        <taxon>Actinomycetaceae</taxon>
        <taxon>Mobiluncus</taxon>
    </lineage>
</organism>
<gene>
    <name evidence="11" type="ORF">FYZ43_01445</name>
    <name evidence="12" type="ORF">HHJ74_00950</name>
</gene>
<evidence type="ECO:0000313" key="11">
    <source>
        <dbReference type="EMBL" id="MCU9968106.1"/>
    </source>
</evidence>
<evidence type="ECO:0000259" key="8">
    <source>
        <dbReference type="Pfam" id="PF00746"/>
    </source>
</evidence>
<proteinExistence type="predicted"/>
<feature type="domain" description="Gram-positive cocci surface proteins LPxTG" evidence="8">
    <location>
        <begin position="452"/>
        <end position="487"/>
    </location>
</feature>
<evidence type="ECO:0000259" key="10">
    <source>
        <dbReference type="Pfam" id="PF17802"/>
    </source>
</evidence>
<dbReference type="InterPro" id="IPR032364">
    <property type="entry name" value="GramPos_pilinD1_N"/>
</dbReference>
<evidence type="ECO:0000256" key="2">
    <source>
        <dbReference type="ARBA" id="ARBA00022525"/>
    </source>
</evidence>
<evidence type="ECO:0000313" key="12">
    <source>
        <dbReference type="EMBL" id="NMW92288.1"/>
    </source>
</evidence>
<dbReference type="NCBIfam" id="NF033902">
    <property type="entry name" value="iso_D2_wall_anc"/>
    <property type="match status" value="1"/>
</dbReference>
<feature type="signal peptide" evidence="7">
    <location>
        <begin position="1"/>
        <end position="34"/>
    </location>
</feature>
<keyword evidence="6" id="KW-0812">Transmembrane</keyword>
<dbReference type="InterPro" id="IPR013783">
    <property type="entry name" value="Ig-like_fold"/>
</dbReference>
<evidence type="ECO:0000256" key="3">
    <source>
        <dbReference type="ARBA" id="ARBA00022729"/>
    </source>
</evidence>
<dbReference type="RefSeq" id="WP_169764680.1">
    <property type="nucleotide sequence ID" value="NZ_JABCUV010000001.1"/>
</dbReference>
<dbReference type="Pfam" id="PF16555">
    <property type="entry name" value="GramPos_pilinD1"/>
    <property type="match status" value="1"/>
</dbReference>
<dbReference type="AlphaFoldDB" id="A0A848RML0"/>